<feature type="transmembrane region" description="Helical" evidence="1">
    <location>
        <begin position="88"/>
        <end position="110"/>
    </location>
</feature>
<evidence type="ECO:0000313" key="3">
    <source>
        <dbReference type="Proteomes" id="UP000566663"/>
    </source>
</evidence>
<organism evidence="2 3">
    <name type="scientific">Brevundimonas basaltis</name>
    <dbReference type="NCBI Taxonomy" id="472166"/>
    <lineage>
        <taxon>Bacteria</taxon>
        <taxon>Pseudomonadati</taxon>
        <taxon>Pseudomonadota</taxon>
        <taxon>Alphaproteobacteria</taxon>
        <taxon>Caulobacterales</taxon>
        <taxon>Caulobacteraceae</taxon>
        <taxon>Brevundimonas</taxon>
    </lineage>
</organism>
<dbReference type="InterPro" id="IPR009495">
    <property type="entry name" value="NrsF"/>
</dbReference>
<accession>A0A7W8MGV7</accession>
<keyword evidence="3" id="KW-1185">Reference proteome</keyword>
<evidence type="ECO:0000256" key="1">
    <source>
        <dbReference type="SAM" id="Phobius"/>
    </source>
</evidence>
<dbReference type="RefSeq" id="WP_183254612.1">
    <property type="nucleotide sequence ID" value="NZ_BAAAFF010000002.1"/>
</dbReference>
<reference evidence="2 3" key="1">
    <citation type="submission" date="2020-08" db="EMBL/GenBank/DDBJ databases">
        <title>Genomic Encyclopedia of Type Strains, Phase IV (KMG-IV): sequencing the most valuable type-strain genomes for metagenomic binning, comparative biology and taxonomic classification.</title>
        <authorList>
            <person name="Goeker M."/>
        </authorList>
    </citation>
    <scope>NUCLEOTIDE SEQUENCE [LARGE SCALE GENOMIC DNA]</scope>
    <source>
        <strain evidence="2 3">DSM 25335</strain>
    </source>
</reference>
<evidence type="ECO:0008006" key="4">
    <source>
        <dbReference type="Google" id="ProtNLM"/>
    </source>
</evidence>
<dbReference type="Proteomes" id="UP000566663">
    <property type="component" value="Unassembled WGS sequence"/>
</dbReference>
<sequence>MKTDDLIDALAAGLQPARPARLNPWLLSAAGIASIAAVTVLLGVQHQLAEVLSSPALMFKGLYTAALAAAALWLGLRAGRPGADTRTPLLTLLGVVAIAAVWGAIELALAPSGQRMAVWLGQTWTVCGPNILMVSAAAALPVFLAARSLAPTRPAFAGMALGVAAGAVAATAYGVLHCPESTAAFVATWYTLGIAAAGVIGAVAGRFALRW</sequence>
<name>A0A7W8MGV7_9CAUL</name>
<dbReference type="Pfam" id="PF06532">
    <property type="entry name" value="NrsF"/>
    <property type="match status" value="1"/>
</dbReference>
<dbReference type="EMBL" id="JACHFZ010000003">
    <property type="protein sequence ID" value="MBB5292335.1"/>
    <property type="molecule type" value="Genomic_DNA"/>
</dbReference>
<feature type="transmembrane region" description="Helical" evidence="1">
    <location>
        <begin position="25"/>
        <end position="44"/>
    </location>
</feature>
<protein>
    <recommendedName>
        <fullName evidence="4">DUF1109 family protein</fullName>
    </recommendedName>
</protein>
<dbReference type="AlphaFoldDB" id="A0A7W8MGV7"/>
<proteinExistence type="predicted"/>
<keyword evidence="1" id="KW-0812">Transmembrane</keyword>
<feature type="transmembrane region" description="Helical" evidence="1">
    <location>
        <begin position="156"/>
        <end position="176"/>
    </location>
</feature>
<keyword evidence="1" id="KW-0472">Membrane</keyword>
<evidence type="ECO:0000313" key="2">
    <source>
        <dbReference type="EMBL" id="MBB5292335.1"/>
    </source>
</evidence>
<comment type="caution">
    <text evidence="2">The sequence shown here is derived from an EMBL/GenBank/DDBJ whole genome shotgun (WGS) entry which is preliminary data.</text>
</comment>
<feature type="transmembrane region" description="Helical" evidence="1">
    <location>
        <begin position="188"/>
        <end position="209"/>
    </location>
</feature>
<gene>
    <name evidence="2" type="ORF">HNQ67_001855</name>
</gene>
<keyword evidence="1" id="KW-1133">Transmembrane helix</keyword>
<feature type="transmembrane region" description="Helical" evidence="1">
    <location>
        <begin position="122"/>
        <end position="144"/>
    </location>
</feature>
<feature type="transmembrane region" description="Helical" evidence="1">
    <location>
        <begin position="56"/>
        <end position="76"/>
    </location>
</feature>